<evidence type="ECO:0000259" key="1">
    <source>
        <dbReference type="Pfam" id="PF00582"/>
    </source>
</evidence>
<evidence type="ECO:0000313" key="3">
    <source>
        <dbReference type="Proteomes" id="UP000306378"/>
    </source>
</evidence>
<evidence type="ECO:0000313" key="2">
    <source>
        <dbReference type="EMBL" id="TLF72290.1"/>
    </source>
</evidence>
<name>A0A5R8N9G2_9NOCA</name>
<dbReference type="InterPro" id="IPR014729">
    <property type="entry name" value="Rossmann-like_a/b/a_fold"/>
</dbReference>
<dbReference type="Proteomes" id="UP000306378">
    <property type="component" value="Unassembled WGS sequence"/>
</dbReference>
<dbReference type="InterPro" id="IPR006016">
    <property type="entry name" value="UspA"/>
</dbReference>
<dbReference type="SUPFAM" id="SSF52402">
    <property type="entry name" value="Adenine nucleotide alpha hydrolases-like"/>
    <property type="match status" value="1"/>
</dbReference>
<dbReference type="AlphaFoldDB" id="A0A5R8N9G2"/>
<protein>
    <submittedName>
        <fullName evidence="2">Universal stress protein</fullName>
    </submittedName>
</protein>
<gene>
    <name evidence="2" type="ORF">FEK34_29335</name>
</gene>
<dbReference type="RefSeq" id="WP_138453212.1">
    <property type="nucleotide sequence ID" value="NZ_VBUT01000018.1"/>
</dbReference>
<accession>A0A5R8N9G2</accession>
<organism evidence="2 3">
    <name type="scientific">Nocardia cyriacigeorgica</name>
    <dbReference type="NCBI Taxonomy" id="135487"/>
    <lineage>
        <taxon>Bacteria</taxon>
        <taxon>Bacillati</taxon>
        <taxon>Actinomycetota</taxon>
        <taxon>Actinomycetes</taxon>
        <taxon>Mycobacteriales</taxon>
        <taxon>Nocardiaceae</taxon>
        <taxon>Nocardia</taxon>
    </lineage>
</organism>
<dbReference type="Pfam" id="PF00582">
    <property type="entry name" value="Usp"/>
    <property type="match status" value="1"/>
</dbReference>
<dbReference type="EMBL" id="VBUT01000018">
    <property type="protein sequence ID" value="TLF72290.1"/>
    <property type="molecule type" value="Genomic_DNA"/>
</dbReference>
<feature type="domain" description="UspA" evidence="1">
    <location>
        <begin position="4"/>
        <end position="144"/>
    </location>
</feature>
<proteinExistence type="predicted"/>
<dbReference type="CDD" id="cd00293">
    <property type="entry name" value="USP-like"/>
    <property type="match status" value="1"/>
</dbReference>
<reference evidence="2 3" key="1">
    <citation type="submission" date="2019-05" db="EMBL/GenBank/DDBJ databases">
        <title>Genomes sequences of two Nocardia cyriacigeorgica environmental isolates, type strains Nocardia asteroides ATCC 19247 and Nocardia cyriacigeorgica DSM 44484.</title>
        <authorList>
            <person name="Vautrin F."/>
            <person name="Bergeron E."/>
            <person name="Dubost A."/>
            <person name="Abrouk D."/>
            <person name="Rodriguez Nava V."/>
            <person name="Pujic P."/>
        </authorList>
    </citation>
    <scope>NUCLEOTIDE SEQUENCE [LARGE SCALE GENOMIC DNA]</scope>
    <source>
        <strain evidence="2 3">EML 446</strain>
    </source>
</reference>
<comment type="caution">
    <text evidence="2">The sequence shown here is derived from an EMBL/GenBank/DDBJ whole genome shotgun (WGS) entry which is preliminary data.</text>
</comment>
<sequence>MTAYRTIIVDTDGSESSYHVVDHAAELAHTTHARLLIICARHDIDERDLGADLDRLGPDAYQLRGTTPTDAILRTAHQHAISHGATNIETHILDQPTPHALLHLAAATGADLIVTADPHRPPLLARLLTTPPIELARKAHCDILFTTP</sequence>
<dbReference type="Gene3D" id="3.40.50.620">
    <property type="entry name" value="HUPs"/>
    <property type="match status" value="1"/>
</dbReference>